<evidence type="ECO:0000256" key="1">
    <source>
        <dbReference type="SAM" id="MobiDB-lite"/>
    </source>
</evidence>
<dbReference type="InterPro" id="IPR003675">
    <property type="entry name" value="Rce1/LyrA-like_dom"/>
</dbReference>
<feature type="transmembrane region" description="Helical" evidence="2">
    <location>
        <begin position="64"/>
        <end position="84"/>
    </location>
</feature>
<proteinExistence type="predicted"/>
<dbReference type="Pfam" id="PF02517">
    <property type="entry name" value="Rce1-like"/>
    <property type="match status" value="1"/>
</dbReference>
<feature type="transmembrane region" description="Helical" evidence="2">
    <location>
        <begin position="112"/>
        <end position="134"/>
    </location>
</feature>
<sequence>MRASRGSNRNPSLRNEVRHPGGDSTPTGTVRPVSTLRAWLSPTRPGDPEEFTDPAERKAIGVELLVVFAVTLGMSGLQSLVSLLDALLQPTPLAQQQVAINQPQAHLGLLDMLAQLVNVLRLVAWGALGAFLLWRGGMALWRIGLDRTRLGGDVLRGAGLAALIGVPGLGLYLLAHALGLSLTVQPSTLTDAWWRAPVLALAAFGNAFAEEVLVVGYVLTRLRQLGWSENRSLWLAALLRGSYHLYQGFGGFVGNVVMGLVYGRIWQRTNRLVPLIVGHALIDVVAFVGYSALRGHVSWLP</sequence>
<dbReference type="GO" id="GO:0080120">
    <property type="term" value="P:CAAX-box protein maturation"/>
    <property type="evidence" value="ECO:0007669"/>
    <property type="project" value="UniProtKB-ARBA"/>
</dbReference>
<dbReference type="GO" id="GO:0008237">
    <property type="term" value="F:metallopeptidase activity"/>
    <property type="evidence" value="ECO:0007669"/>
    <property type="project" value="UniProtKB-KW"/>
</dbReference>
<keyword evidence="2" id="KW-0472">Membrane</keyword>
<evidence type="ECO:0000256" key="2">
    <source>
        <dbReference type="SAM" id="Phobius"/>
    </source>
</evidence>
<feature type="transmembrane region" description="Helical" evidence="2">
    <location>
        <begin position="154"/>
        <end position="178"/>
    </location>
</feature>
<protein>
    <submittedName>
        <fullName evidence="4">CPBP family intramembrane metalloprotease</fullName>
    </submittedName>
</protein>
<feature type="transmembrane region" description="Helical" evidence="2">
    <location>
        <begin position="243"/>
        <end position="266"/>
    </location>
</feature>
<keyword evidence="2" id="KW-1133">Transmembrane helix</keyword>
<evidence type="ECO:0000259" key="3">
    <source>
        <dbReference type="Pfam" id="PF02517"/>
    </source>
</evidence>
<reference evidence="4 5" key="1">
    <citation type="submission" date="2019-03" db="EMBL/GenBank/DDBJ databases">
        <title>Draft genome sequences of novel Actinobacteria.</title>
        <authorList>
            <person name="Sahin N."/>
            <person name="Ay H."/>
            <person name="Saygin H."/>
        </authorList>
    </citation>
    <scope>NUCLEOTIDE SEQUENCE [LARGE SCALE GENOMIC DNA]</scope>
    <source>
        <strain evidence="4 5">16K404</strain>
    </source>
</reference>
<gene>
    <name evidence="4" type="ORF">E1161_23590</name>
</gene>
<keyword evidence="4" id="KW-0378">Hydrolase</keyword>
<organism evidence="4 5">
    <name type="scientific">Saccharopolyspora aridisoli</name>
    <dbReference type="NCBI Taxonomy" id="2530385"/>
    <lineage>
        <taxon>Bacteria</taxon>
        <taxon>Bacillati</taxon>
        <taxon>Actinomycetota</taxon>
        <taxon>Actinomycetes</taxon>
        <taxon>Pseudonocardiales</taxon>
        <taxon>Pseudonocardiaceae</taxon>
        <taxon>Saccharopolyspora</taxon>
    </lineage>
</organism>
<keyword evidence="4" id="KW-0482">Metalloprotease</keyword>
<dbReference type="GO" id="GO:0004175">
    <property type="term" value="F:endopeptidase activity"/>
    <property type="evidence" value="ECO:0007669"/>
    <property type="project" value="UniProtKB-ARBA"/>
</dbReference>
<dbReference type="OrthoDB" id="4453618at2"/>
<name>A0A4R4UNR2_9PSEU</name>
<dbReference type="AlphaFoldDB" id="A0A4R4UNR2"/>
<feature type="domain" description="CAAX prenyl protease 2/Lysostaphin resistance protein A-like" evidence="3">
    <location>
        <begin position="193"/>
        <end position="285"/>
    </location>
</feature>
<keyword evidence="5" id="KW-1185">Reference proteome</keyword>
<evidence type="ECO:0000313" key="4">
    <source>
        <dbReference type="EMBL" id="TDC88479.1"/>
    </source>
</evidence>
<comment type="caution">
    <text evidence="4">The sequence shown here is derived from an EMBL/GenBank/DDBJ whole genome shotgun (WGS) entry which is preliminary data.</text>
</comment>
<dbReference type="Proteomes" id="UP000294744">
    <property type="component" value="Unassembled WGS sequence"/>
</dbReference>
<evidence type="ECO:0000313" key="5">
    <source>
        <dbReference type="Proteomes" id="UP000294744"/>
    </source>
</evidence>
<feature type="compositionally biased region" description="Polar residues" evidence="1">
    <location>
        <begin position="1"/>
        <end position="13"/>
    </location>
</feature>
<feature type="transmembrane region" description="Helical" evidence="2">
    <location>
        <begin position="272"/>
        <end position="293"/>
    </location>
</feature>
<feature type="region of interest" description="Disordered" evidence="1">
    <location>
        <begin position="1"/>
        <end position="53"/>
    </location>
</feature>
<dbReference type="GO" id="GO:0006508">
    <property type="term" value="P:proteolysis"/>
    <property type="evidence" value="ECO:0007669"/>
    <property type="project" value="UniProtKB-KW"/>
</dbReference>
<dbReference type="EMBL" id="SMKV01000042">
    <property type="protein sequence ID" value="TDC88479.1"/>
    <property type="molecule type" value="Genomic_DNA"/>
</dbReference>
<keyword evidence="2" id="KW-0812">Transmembrane</keyword>
<keyword evidence="4" id="KW-0645">Protease</keyword>
<accession>A0A4R4UNR2</accession>